<dbReference type="Gene3D" id="3.30.420.40">
    <property type="match status" value="2"/>
</dbReference>
<comment type="similarity">
    <text evidence="1">Belongs to the ROK (NagC/XylR) family.</text>
</comment>
<keyword evidence="2" id="KW-0418">Kinase</keyword>
<dbReference type="PATRIC" id="fig|1276258.3.peg.813"/>
<evidence type="ECO:0000313" key="3">
    <source>
        <dbReference type="Proteomes" id="UP000018550"/>
    </source>
</evidence>
<dbReference type="SUPFAM" id="SSF53067">
    <property type="entry name" value="Actin-like ATPase domain"/>
    <property type="match status" value="1"/>
</dbReference>
<proteinExistence type="inferred from homology"/>
<dbReference type="OrthoDB" id="9810372at2"/>
<protein>
    <submittedName>
        <fullName evidence="2">Glucokinase</fullName>
    </submittedName>
</protein>
<organism evidence="2 3">
    <name type="scientific">Spiroplasma apis B31</name>
    <dbReference type="NCBI Taxonomy" id="1276258"/>
    <lineage>
        <taxon>Bacteria</taxon>
        <taxon>Bacillati</taxon>
        <taxon>Mycoplasmatota</taxon>
        <taxon>Mollicutes</taxon>
        <taxon>Entomoplasmatales</taxon>
        <taxon>Spiroplasmataceae</taxon>
        <taxon>Spiroplasma</taxon>
    </lineage>
</organism>
<evidence type="ECO:0000313" key="2">
    <source>
        <dbReference type="EMBL" id="AHB36636.1"/>
    </source>
</evidence>
<dbReference type="Proteomes" id="UP000018550">
    <property type="component" value="Chromosome"/>
</dbReference>
<reference evidence="2 3" key="1">
    <citation type="journal article" date="2014" name="Genome Announc.">
        <title>Complete Genome Sequence of Spiroplasma apis B31T (ATCC 33834), a Bacterium Associated with May Disease of Honeybees (Apis mellifera).</title>
        <authorList>
            <person name="Ku C."/>
            <person name="Lo W.S."/>
            <person name="Chen L.L."/>
            <person name="Kuo C.H."/>
        </authorList>
    </citation>
    <scope>NUCLEOTIDE SEQUENCE [LARGE SCALE GENOMIC DNA]</scope>
    <source>
        <strain evidence="2">B31</strain>
    </source>
</reference>
<dbReference type="EMBL" id="CP006682">
    <property type="protein sequence ID" value="AHB36636.1"/>
    <property type="molecule type" value="Genomic_DNA"/>
</dbReference>
<gene>
    <name evidence="2" type="primary">glk2</name>
    <name evidence="2" type="ORF">SAPIS_v1c07910</name>
</gene>
<name>V5RKK2_SPIAP</name>
<dbReference type="AlphaFoldDB" id="V5RKK2"/>
<keyword evidence="2" id="KW-0808">Transferase</keyword>
<dbReference type="InterPro" id="IPR043129">
    <property type="entry name" value="ATPase_NBD"/>
</dbReference>
<sequence length="316" mass="34665">MIKALCIDIGATSAKCALFEDNKTLFRFFVDTTNNKDIVKRIHEKFNKKCEESNIKADDLSFIGIACAGLVDSTNGIVVLASNLGWKDYPLLETTKKLFKSNKVFILNDAKAATYGEWKLGLKGKKSSMALYCIGTGIGGGAIFDNKLVMGDSSGLPSEPGHGGGYQNTIKCACGLEGCIDPISSATWIEKQLNLVGSKSTGKLGELYKLNNNLHIIDIVDLFKEKDKEVISIFEEAVEPLAKSMSTLIHFLDFETFVIAGGPSNLGQPLLDIIKNQLKRFTLPNFLNKLDLRTASLTNWSGTYGVYEYGKDNYKD</sequence>
<dbReference type="Pfam" id="PF00480">
    <property type="entry name" value="ROK"/>
    <property type="match status" value="1"/>
</dbReference>
<accession>V5RKK2</accession>
<keyword evidence="3" id="KW-1185">Reference proteome</keyword>
<evidence type="ECO:0000256" key="1">
    <source>
        <dbReference type="ARBA" id="ARBA00006479"/>
    </source>
</evidence>
<dbReference type="InterPro" id="IPR000600">
    <property type="entry name" value="ROK"/>
</dbReference>
<dbReference type="HOGENOM" id="CLU_036604_0_4_14"/>
<dbReference type="GO" id="GO:0016301">
    <property type="term" value="F:kinase activity"/>
    <property type="evidence" value="ECO:0007669"/>
    <property type="project" value="UniProtKB-KW"/>
</dbReference>
<dbReference type="STRING" id="1276258.SAPIS_v1c07910"/>
<dbReference type="PANTHER" id="PTHR18964">
    <property type="entry name" value="ROK (REPRESSOR, ORF, KINASE) FAMILY"/>
    <property type="match status" value="1"/>
</dbReference>
<dbReference type="eggNOG" id="COG1940">
    <property type="taxonomic scope" value="Bacteria"/>
</dbReference>
<dbReference type="KEGG" id="sapi:SAPIS_v1c07910"/>
<dbReference type="RefSeq" id="WP_023789921.1">
    <property type="nucleotide sequence ID" value="NC_022998.1"/>
</dbReference>
<dbReference type="PANTHER" id="PTHR18964:SF149">
    <property type="entry name" value="BIFUNCTIONAL UDP-N-ACETYLGLUCOSAMINE 2-EPIMERASE_N-ACETYLMANNOSAMINE KINASE"/>
    <property type="match status" value="1"/>
</dbReference>